<dbReference type="EMBL" id="JAFIMR010000006">
    <property type="protein sequence ID" value="KAI1877470.1"/>
    <property type="molecule type" value="Genomic_DNA"/>
</dbReference>
<sequence>MSPPWHSTRQKSRRRAASFAGFFGKLFPSHRPEQGSTLQAAKHSGDSAYHDLGIDTEELTQWNIAQDITPGRRAELDMQLQGQRRSSSPGPKKLITSKATPCLTFENKPSHPIHAPIPLSPSIPNRAVSLSASQTHALLRSKEQTRRQRRELKASGDFLPVTGYNPWSGEWDVLTPTDTLSSDATSPSTEEKMIKLAQKVEEAKMAYLHARNRQESEKEKIKLEKAQAKLAKIEKTKNDIRRQGSNIKWSTRRGQWSSAAEPNLSPIAQSANSAATNPSNQSTDTIIHTPARRESSHVVHFLWRRHRRPKNPGVPGGDQAIAISSSTAGMKARSHSTSTLLGPNPLIELEIPDHHLDLLPRTKEAIIQEAANPGVNSATATSSQSPAKSEPGVRQGSVFTHITTTTGCDLEPAKIPHGQLDGHTENMGAVPAMQTSLRSHDRTCVAWTAMQEQDRTPSHRATPQNGSPSIVSRPETPETDTASIHHVTPRRSYLNECTLVTPRLCKTTREKYSNERMGNTSTSPSADMSLQAPRHRPSEGTKRQAAVQAAARTAMHRSRSRIADALASVSRRRSKTPSPIRPAYQSQWTEADVRNEPENPVHGDGGTVDHSRPSDPGPRIKTDGLLFVIFVILAWNSLRLLKWLSSL</sequence>
<organism evidence="3 4">
    <name type="scientific">Neoarthrinium moseri</name>
    <dbReference type="NCBI Taxonomy" id="1658444"/>
    <lineage>
        <taxon>Eukaryota</taxon>
        <taxon>Fungi</taxon>
        <taxon>Dikarya</taxon>
        <taxon>Ascomycota</taxon>
        <taxon>Pezizomycotina</taxon>
        <taxon>Sordariomycetes</taxon>
        <taxon>Xylariomycetidae</taxon>
        <taxon>Amphisphaeriales</taxon>
        <taxon>Apiosporaceae</taxon>
        <taxon>Neoarthrinium</taxon>
    </lineage>
</organism>
<evidence type="ECO:0000256" key="2">
    <source>
        <dbReference type="SAM" id="MobiDB-lite"/>
    </source>
</evidence>
<feature type="coiled-coil region" evidence="1">
    <location>
        <begin position="209"/>
        <end position="243"/>
    </location>
</feature>
<feature type="region of interest" description="Disordered" evidence="2">
    <location>
        <begin position="373"/>
        <end position="395"/>
    </location>
</feature>
<gene>
    <name evidence="3" type="ORF">JX265_003478</name>
</gene>
<feature type="compositionally biased region" description="Polar residues" evidence="2">
    <location>
        <begin position="459"/>
        <end position="470"/>
    </location>
</feature>
<dbReference type="Proteomes" id="UP000829685">
    <property type="component" value="Unassembled WGS sequence"/>
</dbReference>
<evidence type="ECO:0000313" key="4">
    <source>
        <dbReference type="Proteomes" id="UP000829685"/>
    </source>
</evidence>
<evidence type="ECO:0000313" key="3">
    <source>
        <dbReference type="EMBL" id="KAI1877470.1"/>
    </source>
</evidence>
<keyword evidence="4" id="KW-1185">Reference proteome</keyword>
<feature type="compositionally biased region" description="Polar residues" evidence="2">
    <location>
        <begin position="516"/>
        <end position="528"/>
    </location>
</feature>
<evidence type="ECO:0000256" key="1">
    <source>
        <dbReference type="SAM" id="Coils"/>
    </source>
</evidence>
<feature type="compositionally biased region" description="Basic and acidic residues" evidence="2">
    <location>
        <begin position="591"/>
        <end position="618"/>
    </location>
</feature>
<keyword evidence="1" id="KW-0175">Coiled coil</keyword>
<protein>
    <submittedName>
        <fullName evidence="3">Uncharacterized protein</fullName>
    </submittedName>
</protein>
<feature type="region of interest" description="Disordered" evidence="2">
    <location>
        <begin position="25"/>
        <end position="49"/>
    </location>
</feature>
<reference evidence="3" key="1">
    <citation type="submission" date="2021-03" db="EMBL/GenBank/DDBJ databases">
        <title>Revisited historic fungal species revealed as producer of novel bioactive compounds through whole genome sequencing and comparative genomics.</title>
        <authorList>
            <person name="Vignolle G.A."/>
            <person name="Hochenegger N."/>
            <person name="Mach R.L."/>
            <person name="Mach-Aigner A.R."/>
            <person name="Javad Rahimi M."/>
            <person name="Salim K.A."/>
            <person name="Chan C.M."/>
            <person name="Lim L.B.L."/>
            <person name="Cai F."/>
            <person name="Druzhinina I.S."/>
            <person name="U'Ren J.M."/>
            <person name="Derntl C."/>
        </authorList>
    </citation>
    <scope>NUCLEOTIDE SEQUENCE</scope>
    <source>
        <strain evidence="3">TUCIM 5799</strain>
    </source>
</reference>
<feature type="region of interest" description="Disordered" evidence="2">
    <location>
        <begin position="451"/>
        <end position="485"/>
    </location>
</feature>
<dbReference type="AlphaFoldDB" id="A0A9P9WRW3"/>
<feature type="compositionally biased region" description="Polar residues" evidence="2">
    <location>
        <begin position="374"/>
        <end position="387"/>
    </location>
</feature>
<name>A0A9P9WRW3_9PEZI</name>
<proteinExistence type="predicted"/>
<feature type="region of interest" description="Disordered" evidence="2">
    <location>
        <begin position="508"/>
        <end position="542"/>
    </location>
</feature>
<comment type="caution">
    <text evidence="3">The sequence shown here is derived from an EMBL/GenBank/DDBJ whole genome shotgun (WGS) entry which is preliminary data.</text>
</comment>
<feature type="region of interest" description="Disordered" evidence="2">
    <location>
        <begin position="567"/>
        <end position="618"/>
    </location>
</feature>
<accession>A0A9P9WRW3</accession>